<protein>
    <submittedName>
        <fullName evidence="2">Uncharacterized protein</fullName>
    </submittedName>
</protein>
<evidence type="ECO:0000313" key="2">
    <source>
        <dbReference type="EMBL" id="SEH76705.1"/>
    </source>
</evidence>
<dbReference type="EMBL" id="FNWV01000010">
    <property type="protein sequence ID" value="SEH76705.1"/>
    <property type="molecule type" value="Genomic_DNA"/>
</dbReference>
<dbReference type="AlphaFoldDB" id="A0A1H6KS26"/>
<evidence type="ECO:0000256" key="1">
    <source>
        <dbReference type="SAM" id="MobiDB-lite"/>
    </source>
</evidence>
<dbReference type="Proteomes" id="UP000183190">
    <property type="component" value="Unassembled WGS sequence"/>
</dbReference>
<feature type="region of interest" description="Disordered" evidence="1">
    <location>
        <begin position="1"/>
        <end position="55"/>
    </location>
</feature>
<gene>
    <name evidence="2" type="ORF">SAMN02910265_02590</name>
</gene>
<organism evidence="2 3">
    <name type="scientific">Ruminococcus flavefaciens</name>
    <dbReference type="NCBI Taxonomy" id="1265"/>
    <lineage>
        <taxon>Bacteria</taxon>
        <taxon>Bacillati</taxon>
        <taxon>Bacillota</taxon>
        <taxon>Clostridia</taxon>
        <taxon>Eubacteriales</taxon>
        <taxon>Oscillospiraceae</taxon>
        <taxon>Ruminococcus</taxon>
    </lineage>
</organism>
<accession>A0A1H6KS26</accession>
<proteinExistence type="predicted"/>
<reference evidence="2 3" key="1">
    <citation type="submission" date="2016-10" db="EMBL/GenBank/DDBJ databases">
        <authorList>
            <person name="de Groot N.N."/>
        </authorList>
    </citation>
    <scope>NUCLEOTIDE SEQUENCE [LARGE SCALE GENOMIC DNA]</scope>
    <source>
        <strain evidence="2 3">YAD2003</strain>
    </source>
</reference>
<name>A0A1H6KS26_RUMFL</name>
<evidence type="ECO:0000313" key="3">
    <source>
        <dbReference type="Proteomes" id="UP000183190"/>
    </source>
</evidence>
<feature type="compositionally biased region" description="Basic and acidic residues" evidence="1">
    <location>
        <begin position="1"/>
        <end position="22"/>
    </location>
</feature>
<sequence length="55" mass="6574">MDKFVSYDKMSKKEKKKIDSAKRGSWNGVDPATKTVDTDKRRYRRKPKHPENFDE</sequence>